<evidence type="ECO:0000313" key="2">
    <source>
        <dbReference type="EMBL" id="MZJ85371.1"/>
    </source>
</evidence>
<protein>
    <recommendedName>
        <fullName evidence="4">Spermidine synthase</fullName>
    </recommendedName>
</protein>
<dbReference type="SUPFAM" id="SSF53335">
    <property type="entry name" value="S-adenosyl-L-methionine-dependent methyltransferases"/>
    <property type="match status" value="1"/>
</dbReference>
<reference evidence="2 3" key="1">
    <citation type="journal article" date="2019" name="Nat. Med.">
        <title>A library of human gut bacterial isolates paired with longitudinal multiomics data enables mechanistic microbiome research.</title>
        <authorList>
            <person name="Poyet M."/>
            <person name="Groussin M."/>
            <person name="Gibbons S.M."/>
            <person name="Avila-Pacheco J."/>
            <person name="Jiang X."/>
            <person name="Kearney S.M."/>
            <person name="Perrotta A.R."/>
            <person name="Berdy B."/>
            <person name="Zhao S."/>
            <person name="Lieberman T.D."/>
            <person name="Swanson P.K."/>
            <person name="Smith M."/>
            <person name="Roesemann S."/>
            <person name="Alexander J.E."/>
            <person name="Rich S.A."/>
            <person name="Livny J."/>
            <person name="Vlamakis H."/>
            <person name="Clish C."/>
            <person name="Bullock K."/>
            <person name="Deik A."/>
            <person name="Scott J."/>
            <person name="Pierce K.A."/>
            <person name="Xavier R.J."/>
            <person name="Alm E.J."/>
        </authorList>
    </citation>
    <scope>NUCLEOTIDE SEQUENCE [LARGE SCALE GENOMIC DNA]</scope>
    <source>
        <strain evidence="2 3">BIOML-A10</strain>
    </source>
</reference>
<dbReference type="Gene3D" id="3.40.50.150">
    <property type="entry name" value="Vaccinia Virus protein VP39"/>
    <property type="match status" value="1"/>
</dbReference>
<organism evidence="2 3">
    <name type="scientific">Collinsella aerofaciens</name>
    <dbReference type="NCBI Taxonomy" id="74426"/>
    <lineage>
        <taxon>Bacteria</taxon>
        <taxon>Bacillati</taxon>
        <taxon>Actinomycetota</taxon>
        <taxon>Coriobacteriia</taxon>
        <taxon>Coriobacteriales</taxon>
        <taxon>Coriobacteriaceae</taxon>
        <taxon>Collinsella</taxon>
    </lineage>
</organism>
<dbReference type="GO" id="GO:0006596">
    <property type="term" value="P:polyamine biosynthetic process"/>
    <property type="evidence" value="ECO:0007669"/>
    <property type="project" value="UniProtKB-KW"/>
</dbReference>
<dbReference type="NCBIfam" id="NF037959">
    <property type="entry name" value="MFS_SpdSyn"/>
    <property type="match status" value="1"/>
</dbReference>
<evidence type="ECO:0000313" key="3">
    <source>
        <dbReference type="Proteomes" id="UP000481598"/>
    </source>
</evidence>
<evidence type="ECO:0008006" key="4">
    <source>
        <dbReference type="Google" id="ProtNLM"/>
    </source>
</evidence>
<proteinExistence type="predicted"/>
<dbReference type="PANTHER" id="PTHR43317:SF1">
    <property type="entry name" value="THERMOSPERMINE SYNTHASE ACAULIS5"/>
    <property type="match status" value="1"/>
</dbReference>
<evidence type="ECO:0000256" key="1">
    <source>
        <dbReference type="ARBA" id="ARBA00023115"/>
    </source>
</evidence>
<comment type="caution">
    <text evidence="2">The sequence shown here is derived from an EMBL/GenBank/DDBJ whole genome shotgun (WGS) entry which is preliminary data.</text>
</comment>
<dbReference type="InterPro" id="IPR029063">
    <property type="entry name" value="SAM-dependent_MTases_sf"/>
</dbReference>
<dbReference type="RefSeq" id="WP_161155146.1">
    <property type="nucleotide sequence ID" value="NZ_WWSY01000002.1"/>
</dbReference>
<name>A0A6L8RHP6_9ACTN</name>
<dbReference type="PANTHER" id="PTHR43317">
    <property type="entry name" value="THERMOSPERMINE SYNTHASE ACAULIS5"/>
    <property type="match status" value="1"/>
</dbReference>
<dbReference type="GO" id="GO:0010487">
    <property type="term" value="F:thermospermine synthase activity"/>
    <property type="evidence" value="ECO:0007669"/>
    <property type="project" value="TreeGrafter"/>
</dbReference>
<dbReference type="AlphaFoldDB" id="A0A6L8RHP6"/>
<sequence>MNKPSVSAGVVAGVALGAAALGAAAVAVRAACLQVARTRNGLARVKRVHDEGDDEIRVLVQGGVYQSASYVGERWAEPVFAYYRAFDDVFEAERAMHDAYGHGIDRMLMLGGGGFAYPKFALMSHESLRMDVIEYDAEITRLARRWFYLDELERMVGDRLRVITAEARSYLGVTSVGHRRYDVVVSDCFGGAEPVRELATVEALRLVRGSLNPGGIYVANIVSANEGSDVTFLRDCAATALEVFAHAWVVPCGDAEFGGEENYLLIASDGDYAFAEAVPFDADFLGTALHD</sequence>
<dbReference type="EMBL" id="WWTB01000004">
    <property type="protein sequence ID" value="MZJ85371.1"/>
    <property type="molecule type" value="Genomic_DNA"/>
</dbReference>
<dbReference type="Proteomes" id="UP000481598">
    <property type="component" value="Unassembled WGS sequence"/>
</dbReference>
<gene>
    <name evidence="2" type="ORF">GT635_02660</name>
</gene>
<accession>A0A6L8RHP6</accession>
<keyword evidence="1" id="KW-0620">Polyamine biosynthesis</keyword>